<feature type="compositionally biased region" description="Low complexity" evidence="7">
    <location>
        <begin position="106"/>
        <end position="129"/>
    </location>
</feature>
<dbReference type="AlphaFoldDB" id="A0A1Y1IK50"/>
<dbReference type="PANTHER" id="PTHR31916:SF28">
    <property type="entry name" value="NEUTRAL_ALKALINE INVERTASE 3, CHLOROPLASTIC"/>
    <property type="match status" value="1"/>
</dbReference>
<evidence type="ECO:0000256" key="5">
    <source>
        <dbReference type="ARBA" id="ARBA00023295"/>
    </source>
</evidence>
<keyword evidence="3 6" id="KW-0378">Hydrolase</keyword>
<dbReference type="GO" id="GO:0004575">
    <property type="term" value="F:sucrose alpha-glucosidase activity"/>
    <property type="evidence" value="ECO:0000318"/>
    <property type="project" value="GO_Central"/>
</dbReference>
<dbReference type="EC" id="3.2.1.26" evidence="6"/>
<proteinExistence type="inferred from homology"/>
<gene>
    <name evidence="8" type="ORF">KFL_005630120</name>
</gene>
<evidence type="ECO:0000256" key="4">
    <source>
        <dbReference type="ARBA" id="ARBA00023277"/>
    </source>
</evidence>
<keyword evidence="9" id="KW-1185">Reference proteome</keyword>
<dbReference type="PANTHER" id="PTHR31916">
    <property type="match status" value="1"/>
</dbReference>
<dbReference type="EMBL" id="DF237512">
    <property type="protein sequence ID" value="GAQ89799.1"/>
    <property type="molecule type" value="Genomic_DNA"/>
</dbReference>
<evidence type="ECO:0000313" key="9">
    <source>
        <dbReference type="Proteomes" id="UP000054558"/>
    </source>
</evidence>
<dbReference type="GO" id="GO:0033926">
    <property type="term" value="F:endo-alpha-N-acetylgalactosaminidase activity"/>
    <property type="evidence" value="ECO:0007669"/>
    <property type="project" value="UniProtKB-UniRule"/>
</dbReference>
<keyword evidence="5 6" id="KW-0326">Glycosidase</keyword>
<dbReference type="OMA" id="GQEWKII"/>
<comment type="catalytic activity">
    <reaction evidence="1 6">
        <text>Hydrolysis of terminal non-reducing beta-D-fructofuranoside residues in beta-D-fructofuranosides.</text>
        <dbReference type="EC" id="3.2.1.26"/>
    </reaction>
</comment>
<dbReference type="Proteomes" id="UP000054558">
    <property type="component" value="Unassembled WGS sequence"/>
</dbReference>
<accession>A0A1Y1IK50</accession>
<evidence type="ECO:0000256" key="2">
    <source>
        <dbReference type="ARBA" id="ARBA00007671"/>
    </source>
</evidence>
<dbReference type="Gene3D" id="1.50.10.10">
    <property type="match status" value="1"/>
</dbReference>
<evidence type="ECO:0000256" key="6">
    <source>
        <dbReference type="RuleBase" id="RU367047"/>
    </source>
</evidence>
<protein>
    <recommendedName>
        <fullName evidence="6">Alkaline/neutral invertase</fullName>
        <ecNumber evidence="6">3.2.1.26</ecNumber>
    </recommendedName>
</protein>
<dbReference type="OrthoDB" id="1848038at2759"/>
<comment type="similarity">
    <text evidence="2 6">Belongs to the glycosyl hydrolase 100 family.</text>
</comment>
<comment type="function">
    <text evidence="6">Invertase that cleaves sucrose into glucose and fructose.</text>
</comment>
<dbReference type="InterPro" id="IPR012341">
    <property type="entry name" value="6hp_glycosidase-like_sf"/>
</dbReference>
<evidence type="ECO:0000256" key="7">
    <source>
        <dbReference type="SAM" id="MobiDB-lite"/>
    </source>
</evidence>
<organism evidence="8 9">
    <name type="scientific">Klebsormidium nitens</name>
    <name type="common">Green alga</name>
    <name type="synonym">Ulothrix nitens</name>
    <dbReference type="NCBI Taxonomy" id="105231"/>
    <lineage>
        <taxon>Eukaryota</taxon>
        <taxon>Viridiplantae</taxon>
        <taxon>Streptophyta</taxon>
        <taxon>Klebsormidiophyceae</taxon>
        <taxon>Klebsormidiales</taxon>
        <taxon>Klebsormidiaceae</taxon>
        <taxon>Klebsormidium</taxon>
    </lineage>
</organism>
<evidence type="ECO:0000256" key="3">
    <source>
        <dbReference type="ARBA" id="ARBA00022801"/>
    </source>
</evidence>
<name>A0A1Y1IK50_KLENI</name>
<dbReference type="InterPro" id="IPR008928">
    <property type="entry name" value="6-hairpin_glycosidase_sf"/>
</dbReference>
<reference evidence="8 9" key="1">
    <citation type="journal article" date="2014" name="Nat. Commun.">
        <title>Klebsormidium flaccidum genome reveals primary factors for plant terrestrial adaptation.</title>
        <authorList>
            <person name="Hori K."/>
            <person name="Maruyama F."/>
            <person name="Fujisawa T."/>
            <person name="Togashi T."/>
            <person name="Yamamoto N."/>
            <person name="Seo M."/>
            <person name="Sato S."/>
            <person name="Yamada T."/>
            <person name="Mori H."/>
            <person name="Tajima N."/>
            <person name="Moriyama T."/>
            <person name="Ikeuchi M."/>
            <person name="Watanabe M."/>
            <person name="Wada H."/>
            <person name="Kobayashi K."/>
            <person name="Saito M."/>
            <person name="Masuda T."/>
            <person name="Sasaki-Sekimoto Y."/>
            <person name="Mashiguchi K."/>
            <person name="Awai K."/>
            <person name="Shimojima M."/>
            <person name="Masuda S."/>
            <person name="Iwai M."/>
            <person name="Nobusawa T."/>
            <person name="Narise T."/>
            <person name="Kondo S."/>
            <person name="Saito H."/>
            <person name="Sato R."/>
            <person name="Murakawa M."/>
            <person name="Ihara Y."/>
            <person name="Oshima-Yamada Y."/>
            <person name="Ohtaka K."/>
            <person name="Satoh M."/>
            <person name="Sonobe K."/>
            <person name="Ishii M."/>
            <person name="Ohtani R."/>
            <person name="Kanamori-Sato M."/>
            <person name="Honoki R."/>
            <person name="Miyazaki D."/>
            <person name="Mochizuki H."/>
            <person name="Umetsu J."/>
            <person name="Higashi K."/>
            <person name="Shibata D."/>
            <person name="Kamiya Y."/>
            <person name="Sato N."/>
            <person name="Nakamura Y."/>
            <person name="Tabata S."/>
            <person name="Ida S."/>
            <person name="Kurokawa K."/>
            <person name="Ohta H."/>
        </authorList>
    </citation>
    <scope>NUCLEOTIDE SEQUENCE [LARGE SCALE GENOMIC DNA]</scope>
    <source>
        <strain evidence="8 9">NIES-2285</strain>
    </source>
</reference>
<dbReference type="STRING" id="105231.A0A1Y1IK50"/>
<evidence type="ECO:0000256" key="1">
    <source>
        <dbReference type="ARBA" id="ARBA00000094"/>
    </source>
</evidence>
<dbReference type="Pfam" id="PF12899">
    <property type="entry name" value="Glyco_hydro_100"/>
    <property type="match status" value="1"/>
</dbReference>
<dbReference type="InterPro" id="IPR024746">
    <property type="entry name" value="Glyco_hydro_100"/>
</dbReference>
<keyword evidence="4 6" id="KW-0119">Carbohydrate metabolism</keyword>
<evidence type="ECO:0000313" key="8">
    <source>
        <dbReference type="EMBL" id="GAQ89799.1"/>
    </source>
</evidence>
<feature type="compositionally biased region" description="Polar residues" evidence="7">
    <location>
        <begin position="145"/>
        <end position="157"/>
    </location>
</feature>
<dbReference type="FunFam" id="1.50.10.10:FF:000001">
    <property type="entry name" value="probable alkaline/neutral invertase B"/>
    <property type="match status" value="1"/>
</dbReference>
<dbReference type="GO" id="GO:0005987">
    <property type="term" value="P:sucrose catabolic process"/>
    <property type="evidence" value="ECO:0000318"/>
    <property type="project" value="GO_Central"/>
</dbReference>
<sequence>MLAIQAARGLHSCGAPPLQRSQASIEDSHSTRDLSSTCRGLVLPIVIDRGTRHSCLGTARRGGLSSLGRSSDVLRVDLRGSLTNTGKSIWRRSCTVNASKESFFEGSVTTATSTESTESSTEVGSESQENGSVIPPEKKIEGNGVTPSLTRSNSRGANGNEKFENQLKRVAAAANINGRVGYVARSALRLQETIEEEVSVPDGAKIMSEPEIVLKAEEIARLTGKTKKGIKKGLKKLVERSASSHGHHNAAKLVTTDWTDKAATRSSARKQLMIEEAWRLLRGSVVKYQGEPVGTVAAADPSVEAVNYDQVFIRDFVPSALAFMMENEPEVVKNFLLQTLQLQSWDKTMDCFSPGEGLMPASFKVQVRMCSDGKEHERLDADFGESAIGRVAPVDSGLWWIILLRAYLRVTKDTAVQTSPAVQKGIRLILKLMLRDGFDMFPTILVPDGSCMIDRRMGVDGHPLEIQSLYYAALRCAREMLTPEDNQGLLNAITARLSALSFHLRQYYWLDFERLNEIYRYQTEEYSEDAANKFNVYPDSLPTWLMDWMPEKGGYFIGGVAPAQLDFRVFTLGNCWAILSSLATREQTGAILDLYEQKWVDLIADMPLKICYPAMVGEEWRIVTGCDPKNTAWSYHNGGSWPTLLWHFTAACIKGGRPELAQRALDQAEKKLAQLGWPEYFDGVKGNYVGKQARKFQTWTIAGFLVARKLLEDPSMVDLFACDEDDTIVAACSCMLDGDVRKSDFWSDSD</sequence>
<feature type="region of interest" description="Disordered" evidence="7">
    <location>
        <begin position="106"/>
        <end position="160"/>
    </location>
</feature>
<dbReference type="SUPFAM" id="SSF48208">
    <property type="entry name" value="Six-hairpin glycosidases"/>
    <property type="match status" value="1"/>
</dbReference>